<feature type="compositionally biased region" description="Basic and acidic residues" evidence="1">
    <location>
        <begin position="1"/>
        <end position="15"/>
    </location>
</feature>
<feature type="compositionally biased region" description="Basic and acidic residues" evidence="1">
    <location>
        <begin position="164"/>
        <end position="175"/>
    </location>
</feature>
<name>A0A6A6HGR7_VIRVR</name>
<accession>A0A6A6HGR7</accession>
<feature type="region of interest" description="Disordered" evidence="1">
    <location>
        <begin position="1"/>
        <end position="179"/>
    </location>
</feature>
<feature type="compositionally biased region" description="Basic and acidic residues" evidence="1">
    <location>
        <begin position="297"/>
        <end position="326"/>
    </location>
</feature>
<evidence type="ECO:0000313" key="2">
    <source>
        <dbReference type="EMBL" id="KAF2237092.1"/>
    </source>
</evidence>
<feature type="region of interest" description="Disordered" evidence="1">
    <location>
        <begin position="297"/>
        <end position="336"/>
    </location>
</feature>
<sequence length="433" mass="48368">MKFLQKPRDSSEEQPKPTTTARTARKKKQEKVYDEQVSTFFGAKRPPLSERDPNVMSMTKRDKQKKDSHESAHKLNTPQGVKKHSATIPSCAALEKTQGCSTSAKSVLPRIEFSGRPFPSFDGRGNGPRDPSHYTWSDSNRHPAPSSSVIPLSAPQNITPLPKDSLENEVGHLGESRPFSRGKRLLQQPLDSNVPDQKAAACDHTVQAGQRKSSHRSSHSHAEIANTACLSFGNTERNAKSSLATETNHDYVKDGPTQESSSSLSHLLHECEVAVANPLSVPLLKVLRHDHAQKVGEVERQTDFRRNNKDQRDRTKSKREPPELPRAESQAQDGRPIRVELNDESFLHQSAPLDPGVVYGTPSLEEEFDDSLEMLWDKDQGQAHMGWHGDAPAHERNGDYKNPVISGREGVDSAGTRQWEEYFGGFWKPNRLY</sequence>
<dbReference type="AlphaFoldDB" id="A0A6A6HGR7"/>
<protein>
    <submittedName>
        <fullName evidence="2">Uncharacterized protein</fullName>
    </submittedName>
</protein>
<feature type="compositionally biased region" description="Basic and acidic residues" evidence="1">
    <location>
        <begin position="47"/>
        <end position="73"/>
    </location>
</feature>
<dbReference type="EMBL" id="ML991782">
    <property type="protein sequence ID" value="KAF2237092.1"/>
    <property type="molecule type" value="Genomic_DNA"/>
</dbReference>
<dbReference type="Proteomes" id="UP000800092">
    <property type="component" value="Unassembled WGS sequence"/>
</dbReference>
<feature type="region of interest" description="Disordered" evidence="1">
    <location>
        <begin position="240"/>
        <end position="263"/>
    </location>
</feature>
<organism evidence="2 3">
    <name type="scientific">Viridothelium virens</name>
    <name type="common">Speckled blister lichen</name>
    <name type="synonym">Trypethelium virens</name>
    <dbReference type="NCBI Taxonomy" id="1048519"/>
    <lineage>
        <taxon>Eukaryota</taxon>
        <taxon>Fungi</taxon>
        <taxon>Dikarya</taxon>
        <taxon>Ascomycota</taxon>
        <taxon>Pezizomycotina</taxon>
        <taxon>Dothideomycetes</taxon>
        <taxon>Dothideomycetes incertae sedis</taxon>
        <taxon>Trypetheliales</taxon>
        <taxon>Trypetheliaceae</taxon>
        <taxon>Viridothelium</taxon>
    </lineage>
</organism>
<reference evidence="2" key="1">
    <citation type="journal article" date="2020" name="Stud. Mycol.">
        <title>101 Dothideomycetes genomes: a test case for predicting lifestyles and emergence of pathogens.</title>
        <authorList>
            <person name="Haridas S."/>
            <person name="Albert R."/>
            <person name="Binder M."/>
            <person name="Bloem J."/>
            <person name="Labutti K."/>
            <person name="Salamov A."/>
            <person name="Andreopoulos B."/>
            <person name="Baker S."/>
            <person name="Barry K."/>
            <person name="Bills G."/>
            <person name="Bluhm B."/>
            <person name="Cannon C."/>
            <person name="Castanera R."/>
            <person name="Culley D."/>
            <person name="Daum C."/>
            <person name="Ezra D."/>
            <person name="Gonzalez J."/>
            <person name="Henrissat B."/>
            <person name="Kuo A."/>
            <person name="Liang C."/>
            <person name="Lipzen A."/>
            <person name="Lutzoni F."/>
            <person name="Magnuson J."/>
            <person name="Mondo S."/>
            <person name="Nolan M."/>
            <person name="Ohm R."/>
            <person name="Pangilinan J."/>
            <person name="Park H.-J."/>
            <person name="Ramirez L."/>
            <person name="Alfaro M."/>
            <person name="Sun H."/>
            <person name="Tritt A."/>
            <person name="Yoshinaga Y."/>
            <person name="Zwiers L.-H."/>
            <person name="Turgeon B."/>
            <person name="Goodwin S."/>
            <person name="Spatafora J."/>
            <person name="Crous P."/>
            <person name="Grigoriev I."/>
        </authorList>
    </citation>
    <scope>NUCLEOTIDE SEQUENCE</scope>
    <source>
        <strain evidence="2">Tuck. ex Michener</strain>
    </source>
</reference>
<keyword evidence="3" id="KW-1185">Reference proteome</keyword>
<evidence type="ECO:0000256" key="1">
    <source>
        <dbReference type="SAM" id="MobiDB-lite"/>
    </source>
</evidence>
<gene>
    <name evidence="2" type="ORF">EV356DRAFT_574617</name>
</gene>
<evidence type="ECO:0000313" key="3">
    <source>
        <dbReference type="Proteomes" id="UP000800092"/>
    </source>
</evidence>
<feature type="compositionally biased region" description="Polar residues" evidence="1">
    <location>
        <begin position="145"/>
        <end position="159"/>
    </location>
</feature>
<proteinExistence type="predicted"/>